<evidence type="ECO:0000313" key="2">
    <source>
        <dbReference type="Proteomes" id="UP000310016"/>
    </source>
</evidence>
<proteinExistence type="predicted"/>
<comment type="caution">
    <text evidence="1">The sequence shown here is derived from an EMBL/GenBank/DDBJ whole genome shotgun (WGS) entry which is preliminary data.</text>
</comment>
<organism evidence="1 2">
    <name type="scientific">Chitiniphilus eburneus</name>
    <dbReference type="NCBI Taxonomy" id="2571148"/>
    <lineage>
        <taxon>Bacteria</taxon>
        <taxon>Pseudomonadati</taxon>
        <taxon>Pseudomonadota</taxon>
        <taxon>Betaproteobacteria</taxon>
        <taxon>Neisseriales</taxon>
        <taxon>Chitinibacteraceae</taxon>
        <taxon>Chitiniphilus</taxon>
    </lineage>
</organism>
<dbReference type="Proteomes" id="UP000310016">
    <property type="component" value="Unassembled WGS sequence"/>
</dbReference>
<protein>
    <submittedName>
        <fullName evidence="1">Uncharacterized protein</fullName>
    </submittedName>
</protein>
<reference evidence="1 2" key="1">
    <citation type="submission" date="2019-04" db="EMBL/GenBank/DDBJ databases">
        <title>Chitiniphilus eburnea sp. nov., a novel chitinolytic bacterium isolated from aquaculture sludge.</title>
        <authorList>
            <person name="Sheng M."/>
        </authorList>
    </citation>
    <scope>NUCLEOTIDE SEQUENCE [LARGE SCALE GENOMIC DNA]</scope>
    <source>
        <strain evidence="1 2">HX-2-15</strain>
    </source>
</reference>
<gene>
    <name evidence="1" type="ORF">FAZ21_11300</name>
</gene>
<dbReference type="EMBL" id="SUMF01000011">
    <property type="protein sequence ID" value="TJZ73196.1"/>
    <property type="molecule type" value="Genomic_DNA"/>
</dbReference>
<dbReference type="RefSeq" id="WP_136773554.1">
    <property type="nucleotide sequence ID" value="NZ_CP156074.1"/>
</dbReference>
<sequence>MPNLYTEFKKLIPDAPLLVGDVITVVDGGVLVRLPGGAEIRARGEAAMGDRVFVRDGAVEGKAPTLPVVEIRV</sequence>
<dbReference type="AlphaFoldDB" id="A0A4U0PX86"/>
<accession>A0A4U0PX86</accession>
<keyword evidence="2" id="KW-1185">Reference proteome</keyword>
<evidence type="ECO:0000313" key="1">
    <source>
        <dbReference type="EMBL" id="TJZ73196.1"/>
    </source>
</evidence>
<name>A0A4U0PX86_9NEIS</name>